<proteinExistence type="predicted"/>
<organism evidence="1 2">
    <name type="scientific">Candidatus Roizmanbacteria bacterium RIFCSPHIGHO2_02_FULL_38_11</name>
    <dbReference type="NCBI Taxonomy" id="1802039"/>
    <lineage>
        <taxon>Bacteria</taxon>
        <taxon>Candidatus Roizmaniibacteriota</taxon>
    </lineage>
</organism>
<accession>A0A1F7GZU3</accession>
<evidence type="ECO:0008006" key="3">
    <source>
        <dbReference type="Google" id="ProtNLM"/>
    </source>
</evidence>
<reference evidence="1 2" key="1">
    <citation type="journal article" date="2016" name="Nat. Commun.">
        <title>Thousands of microbial genomes shed light on interconnected biogeochemical processes in an aquifer system.</title>
        <authorList>
            <person name="Anantharaman K."/>
            <person name="Brown C.T."/>
            <person name="Hug L.A."/>
            <person name="Sharon I."/>
            <person name="Castelle C.J."/>
            <person name="Probst A.J."/>
            <person name="Thomas B.C."/>
            <person name="Singh A."/>
            <person name="Wilkins M.J."/>
            <person name="Karaoz U."/>
            <person name="Brodie E.L."/>
            <person name="Williams K.H."/>
            <person name="Hubbard S.S."/>
            <person name="Banfield J.F."/>
        </authorList>
    </citation>
    <scope>NUCLEOTIDE SEQUENCE [LARGE SCALE GENOMIC DNA]</scope>
</reference>
<evidence type="ECO:0000313" key="1">
    <source>
        <dbReference type="EMBL" id="OGK24657.1"/>
    </source>
</evidence>
<dbReference type="AlphaFoldDB" id="A0A1F7GZU3"/>
<dbReference type="EMBL" id="MFZO01000031">
    <property type="protein sequence ID" value="OGK24657.1"/>
    <property type="molecule type" value="Genomic_DNA"/>
</dbReference>
<dbReference type="Proteomes" id="UP000177913">
    <property type="component" value="Unassembled WGS sequence"/>
</dbReference>
<comment type="caution">
    <text evidence="1">The sequence shown here is derived from an EMBL/GenBank/DDBJ whole genome shotgun (WGS) entry which is preliminary data.</text>
</comment>
<evidence type="ECO:0000313" key="2">
    <source>
        <dbReference type="Proteomes" id="UP000177913"/>
    </source>
</evidence>
<sequence>MAKKQKKVRFNFFLDPIGNTFSIWWDDKNKEAYSDFSDFSDDVIVYDNNNKPIGIEKINFFPSEIKDKIAIKAIKSYLKFLPIPEEELKLLLQK</sequence>
<protein>
    <recommendedName>
        <fullName evidence="3">DUF2283 domain-containing protein</fullName>
    </recommendedName>
</protein>
<name>A0A1F7GZU3_9BACT</name>
<gene>
    <name evidence="1" type="ORF">A3C25_01625</name>
</gene>